<evidence type="ECO:0008006" key="3">
    <source>
        <dbReference type="Google" id="ProtNLM"/>
    </source>
</evidence>
<proteinExistence type="predicted"/>
<dbReference type="GeneID" id="54345457"/>
<accession>A0A6A5RJB8</accession>
<evidence type="ECO:0000313" key="1">
    <source>
        <dbReference type="EMBL" id="KAF1927064.1"/>
    </source>
</evidence>
<reference evidence="1" key="1">
    <citation type="journal article" date="2020" name="Stud. Mycol.">
        <title>101 Dothideomycetes genomes: a test case for predicting lifestyles and emergence of pathogens.</title>
        <authorList>
            <person name="Haridas S."/>
            <person name="Albert R."/>
            <person name="Binder M."/>
            <person name="Bloem J."/>
            <person name="Labutti K."/>
            <person name="Salamov A."/>
            <person name="Andreopoulos B."/>
            <person name="Baker S."/>
            <person name="Barry K."/>
            <person name="Bills G."/>
            <person name="Bluhm B."/>
            <person name="Cannon C."/>
            <person name="Castanera R."/>
            <person name="Culley D."/>
            <person name="Daum C."/>
            <person name="Ezra D."/>
            <person name="Gonzalez J."/>
            <person name="Henrissat B."/>
            <person name="Kuo A."/>
            <person name="Liang C."/>
            <person name="Lipzen A."/>
            <person name="Lutzoni F."/>
            <person name="Magnuson J."/>
            <person name="Mondo S."/>
            <person name="Nolan M."/>
            <person name="Ohm R."/>
            <person name="Pangilinan J."/>
            <person name="Park H.-J."/>
            <person name="Ramirez L."/>
            <person name="Alfaro M."/>
            <person name="Sun H."/>
            <person name="Tritt A."/>
            <person name="Yoshinaga Y."/>
            <person name="Zwiers L.-H."/>
            <person name="Turgeon B."/>
            <person name="Goodwin S."/>
            <person name="Spatafora J."/>
            <person name="Crous P."/>
            <person name="Grigoriev I."/>
        </authorList>
    </citation>
    <scope>NUCLEOTIDE SEQUENCE</scope>
    <source>
        <strain evidence="1">CBS 183.55</strain>
    </source>
</reference>
<gene>
    <name evidence="1" type="ORF">M421DRAFT_17417</name>
</gene>
<dbReference type="RefSeq" id="XP_033447316.1">
    <property type="nucleotide sequence ID" value="XM_033587810.1"/>
</dbReference>
<protein>
    <recommendedName>
        <fullName evidence="3">CCHC-type domain-containing protein</fullName>
    </recommendedName>
</protein>
<evidence type="ECO:0000313" key="2">
    <source>
        <dbReference type="Proteomes" id="UP000800082"/>
    </source>
</evidence>
<sequence length="81" mass="9177">VQEEIGRLQDAVTTLTKRKTRKRRYVSDLVAEKEGGSREEGKTPAKRVRAERRCGRCSEIGHNSRTCKVEIEDVDDSDASE</sequence>
<dbReference type="EMBL" id="ML978974">
    <property type="protein sequence ID" value="KAF1927064.1"/>
    <property type="molecule type" value="Genomic_DNA"/>
</dbReference>
<keyword evidence="2" id="KW-1185">Reference proteome</keyword>
<organism evidence="1 2">
    <name type="scientific">Didymella exigua CBS 183.55</name>
    <dbReference type="NCBI Taxonomy" id="1150837"/>
    <lineage>
        <taxon>Eukaryota</taxon>
        <taxon>Fungi</taxon>
        <taxon>Dikarya</taxon>
        <taxon>Ascomycota</taxon>
        <taxon>Pezizomycotina</taxon>
        <taxon>Dothideomycetes</taxon>
        <taxon>Pleosporomycetidae</taxon>
        <taxon>Pleosporales</taxon>
        <taxon>Pleosporineae</taxon>
        <taxon>Didymellaceae</taxon>
        <taxon>Didymella</taxon>
    </lineage>
</organism>
<feature type="non-terminal residue" evidence="1">
    <location>
        <position position="1"/>
    </location>
</feature>
<name>A0A6A5RJB8_9PLEO</name>
<dbReference type="OrthoDB" id="3805573at2759"/>
<feature type="non-terminal residue" evidence="1">
    <location>
        <position position="81"/>
    </location>
</feature>
<dbReference type="AlphaFoldDB" id="A0A6A5RJB8"/>
<dbReference type="Proteomes" id="UP000800082">
    <property type="component" value="Unassembled WGS sequence"/>
</dbReference>